<name>A0A2K0T6U1_9HYPO</name>
<organism evidence="1 2">
    <name type="scientific">Trichoderma gamsii</name>
    <dbReference type="NCBI Taxonomy" id="398673"/>
    <lineage>
        <taxon>Eukaryota</taxon>
        <taxon>Fungi</taxon>
        <taxon>Dikarya</taxon>
        <taxon>Ascomycota</taxon>
        <taxon>Pezizomycotina</taxon>
        <taxon>Sordariomycetes</taxon>
        <taxon>Hypocreomycetidae</taxon>
        <taxon>Hypocreales</taxon>
        <taxon>Hypocreaceae</taxon>
        <taxon>Trichoderma</taxon>
    </lineage>
</organism>
<sequence>MEAGDVFGEAGVANGDGCVTYGLSADSSTDVNNLTAAAPWPVGESSSSSYGGKL</sequence>
<proteinExistence type="predicted"/>
<evidence type="ECO:0000313" key="2">
    <source>
        <dbReference type="Proteomes" id="UP000236546"/>
    </source>
</evidence>
<protein>
    <submittedName>
        <fullName evidence="1">Uncharacterized protein</fullName>
    </submittedName>
</protein>
<reference evidence="1 2" key="1">
    <citation type="submission" date="2017-02" db="EMBL/GenBank/DDBJ databases">
        <title>Genomes of Trichoderma spp. with biocontrol activity.</title>
        <authorList>
            <person name="Gardiner D."/>
            <person name="Kazan K."/>
            <person name="Vos C."/>
            <person name="Harvey P."/>
        </authorList>
    </citation>
    <scope>NUCLEOTIDE SEQUENCE [LARGE SCALE GENOMIC DNA]</scope>
    <source>
        <strain evidence="1 2">A5MH</strain>
    </source>
</reference>
<gene>
    <name evidence="1" type="ORF">TGAMA5MH_07111</name>
</gene>
<comment type="caution">
    <text evidence="1">The sequence shown here is derived from an EMBL/GenBank/DDBJ whole genome shotgun (WGS) entry which is preliminary data.</text>
</comment>
<evidence type="ECO:0000313" key="1">
    <source>
        <dbReference type="EMBL" id="PNP41240.1"/>
    </source>
</evidence>
<dbReference type="EMBL" id="MTYH01000059">
    <property type="protein sequence ID" value="PNP41240.1"/>
    <property type="molecule type" value="Genomic_DNA"/>
</dbReference>
<accession>A0A2K0T6U1</accession>
<dbReference type="AlphaFoldDB" id="A0A2K0T6U1"/>
<dbReference type="Proteomes" id="UP000236546">
    <property type="component" value="Unassembled WGS sequence"/>
</dbReference>